<accession>A0A7Y9XB83</accession>
<feature type="compositionally biased region" description="Low complexity" evidence="1">
    <location>
        <begin position="20"/>
        <end position="30"/>
    </location>
</feature>
<evidence type="ECO:0000313" key="3">
    <source>
        <dbReference type="Proteomes" id="UP000584931"/>
    </source>
</evidence>
<gene>
    <name evidence="2" type="ORF">HNR06_001381</name>
</gene>
<organism evidence="2 3">
    <name type="scientific">Nocardiopsis sinuspersici</name>
    <dbReference type="NCBI Taxonomy" id="501010"/>
    <lineage>
        <taxon>Bacteria</taxon>
        <taxon>Bacillati</taxon>
        <taxon>Actinomycetota</taxon>
        <taxon>Actinomycetes</taxon>
        <taxon>Streptosporangiales</taxon>
        <taxon>Nocardiopsidaceae</taxon>
        <taxon>Nocardiopsis</taxon>
    </lineage>
</organism>
<evidence type="ECO:0000313" key="2">
    <source>
        <dbReference type="EMBL" id="NYH51792.1"/>
    </source>
</evidence>
<name>A0A7Y9XB83_9ACTN</name>
<dbReference type="Proteomes" id="UP000584931">
    <property type="component" value="Unassembled WGS sequence"/>
</dbReference>
<evidence type="ECO:0000256" key="1">
    <source>
        <dbReference type="SAM" id="MobiDB-lite"/>
    </source>
</evidence>
<dbReference type="AlphaFoldDB" id="A0A7Y9XB83"/>
<dbReference type="PROSITE" id="PS51257">
    <property type="entry name" value="PROKAR_LIPOPROTEIN"/>
    <property type="match status" value="1"/>
</dbReference>
<proteinExistence type="predicted"/>
<dbReference type="EMBL" id="JACCHL010000001">
    <property type="protein sequence ID" value="NYH51792.1"/>
    <property type="molecule type" value="Genomic_DNA"/>
</dbReference>
<protein>
    <submittedName>
        <fullName evidence="2">Uncharacterized protein</fullName>
    </submittedName>
</protein>
<comment type="caution">
    <text evidence="2">The sequence shown here is derived from an EMBL/GenBank/DDBJ whole genome shotgun (WGS) entry which is preliminary data.</text>
</comment>
<sequence length="61" mass="6324">MVGRRTRRAPPRTRRDLFTAAPPSSGGAAACHGQRRPTDSDSFQNAVSALAVVSGASTLGE</sequence>
<feature type="compositionally biased region" description="Basic residues" evidence="1">
    <location>
        <begin position="1"/>
        <end position="12"/>
    </location>
</feature>
<reference evidence="2 3" key="1">
    <citation type="submission" date="2020-07" db="EMBL/GenBank/DDBJ databases">
        <title>Sequencing the genomes of 1000 actinobacteria strains.</title>
        <authorList>
            <person name="Klenk H.-P."/>
        </authorList>
    </citation>
    <scope>NUCLEOTIDE SEQUENCE [LARGE SCALE GENOMIC DNA]</scope>
    <source>
        <strain evidence="2 3">DSM 45278</strain>
    </source>
</reference>
<feature type="region of interest" description="Disordered" evidence="1">
    <location>
        <begin position="1"/>
        <end position="42"/>
    </location>
</feature>